<comment type="caution">
    <text evidence="2">The sequence shown here is derived from an EMBL/GenBank/DDBJ whole genome shotgun (WGS) entry which is preliminary data.</text>
</comment>
<evidence type="ECO:0000313" key="2">
    <source>
        <dbReference type="EMBL" id="MBA4506391.1"/>
    </source>
</evidence>
<evidence type="ECO:0000256" key="1">
    <source>
        <dbReference type="SAM" id="MobiDB-lite"/>
    </source>
</evidence>
<gene>
    <name evidence="2" type="ORF">H0H28_13975</name>
</gene>
<dbReference type="EMBL" id="JACEOR010000680">
    <property type="protein sequence ID" value="MBA4506391.1"/>
    <property type="molecule type" value="Genomic_DNA"/>
</dbReference>
<sequence>MIGRMIFEQGAVEHAVIMLKQIGALASKETLLAKRPDLTGFSPVSGLDESGVSHGRVSSVSRPEALKALAAHVLDAAVLLEANVDSVIGADGAFSQMVGSIGLSGVLGAPASAVDVDMKMAQVENPSTNPFVFGRPVAGFVASLPVLHGQFQLTDPSLAVSEAQAWQWTAVKVSEVVSRLDAVVAALVSSAETAWVEKAIDRVRRIQWAGGQFAAHASAMGVHAGNLAAVASAEKATAAAAYSSWLAAPVEAKPVVEQAYMAAFPPRLNTGLVPTVPSFNQLLPALDAMPVTPFSPEAIKVPAAPSFERSVLPRVVQDAMVANGFGDMAYASTPQEVIAAVPGEDVAALGGVSPVSPVIQAASVATVPQLTPSAQLASAPQMSPGVTASGGYGAPAVGLIPSLSPRGGLSSASGRTAGHSGAHRGVGGRHGVGSAVGAGAGSVVGLVGRGASTPLTAATPLAGYAPNTPVATTGYGAASTANAAQTTNRATAFGGPIGPGGHGANGGSRKRRVRAVTSAVERNGNLRALLGDAPAVLPDVIGDDVRTPRHTT</sequence>
<dbReference type="Proteomes" id="UP000580709">
    <property type="component" value="Unassembled WGS sequence"/>
</dbReference>
<keyword evidence="3" id="KW-1185">Reference proteome</keyword>
<reference evidence="2 3" key="1">
    <citation type="submission" date="2020-07" db="EMBL/GenBank/DDBJ databases">
        <authorList>
            <person name="Khare M."/>
        </authorList>
    </citation>
    <scope>NUCLEOTIDE SEQUENCE [LARGE SCALE GENOMIC DNA]</scope>
    <source>
        <strain evidence="2 3">P8776</strain>
    </source>
</reference>
<dbReference type="AlphaFoldDB" id="A0A6I7R4X8"/>
<protein>
    <recommendedName>
        <fullName evidence="4">PPE domain-containing protein</fullName>
    </recommendedName>
</protein>
<evidence type="ECO:0000313" key="3">
    <source>
        <dbReference type="Proteomes" id="UP000580709"/>
    </source>
</evidence>
<dbReference type="RefSeq" id="WP_144742224.1">
    <property type="nucleotide sequence ID" value="NZ_JACEOR010000680.1"/>
</dbReference>
<accession>A0A6I7R4X8</accession>
<organism evidence="2 3">
    <name type="scientific">Corynebacterium sanguinis</name>
    <dbReference type="NCBI Taxonomy" id="2594913"/>
    <lineage>
        <taxon>Bacteria</taxon>
        <taxon>Bacillati</taxon>
        <taxon>Actinomycetota</taxon>
        <taxon>Actinomycetes</taxon>
        <taxon>Mycobacteriales</taxon>
        <taxon>Corynebacteriaceae</taxon>
        <taxon>Corynebacterium</taxon>
    </lineage>
</organism>
<name>A0A6I7R4X8_9CORY</name>
<evidence type="ECO:0008006" key="4">
    <source>
        <dbReference type="Google" id="ProtNLM"/>
    </source>
</evidence>
<proteinExistence type="predicted"/>
<feature type="region of interest" description="Disordered" evidence="1">
    <location>
        <begin position="407"/>
        <end position="429"/>
    </location>
</feature>